<dbReference type="InterPro" id="IPR000835">
    <property type="entry name" value="HTH_MarR-typ"/>
</dbReference>
<dbReference type="Proteomes" id="UP000310754">
    <property type="component" value="Unassembled WGS sequence"/>
</dbReference>
<dbReference type="Pfam" id="PF12802">
    <property type="entry name" value="MarR_2"/>
    <property type="match status" value="1"/>
</dbReference>
<dbReference type="GO" id="GO:0006950">
    <property type="term" value="P:response to stress"/>
    <property type="evidence" value="ECO:0007669"/>
    <property type="project" value="TreeGrafter"/>
</dbReference>
<organism evidence="2 3">
    <name type="scientific">Allorhizobium terrae</name>
    <dbReference type="NCBI Taxonomy" id="1848972"/>
    <lineage>
        <taxon>Bacteria</taxon>
        <taxon>Pseudomonadati</taxon>
        <taxon>Pseudomonadota</taxon>
        <taxon>Alphaproteobacteria</taxon>
        <taxon>Hyphomicrobiales</taxon>
        <taxon>Rhizobiaceae</taxon>
        <taxon>Rhizobium/Agrobacterium group</taxon>
        <taxon>Allorhizobium</taxon>
    </lineage>
</organism>
<dbReference type="Gene3D" id="1.10.10.10">
    <property type="entry name" value="Winged helix-like DNA-binding domain superfamily/Winged helix DNA-binding domain"/>
    <property type="match status" value="1"/>
</dbReference>
<dbReference type="PANTHER" id="PTHR33164">
    <property type="entry name" value="TRANSCRIPTIONAL REGULATOR, MARR FAMILY"/>
    <property type="match status" value="1"/>
</dbReference>
<name>A0A4S3ZQ05_9HYPH</name>
<gene>
    <name evidence="2" type="ORF">E6C51_17530</name>
</gene>
<dbReference type="SUPFAM" id="SSF46785">
    <property type="entry name" value="Winged helix' DNA-binding domain"/>
    <property type="match status" value="1"/>
</dbReference>
<dbReference type="PROSITE" id="PS50995">
    <property type="entry name" value="HTH_MARR_2"/>
    <property type="match status" value="1"/>
</dbReference>
<dbReference type="GO" id="GO:0003700">
    <property type="term" value="F:DNA-binding transcription factor activity"/>
    <property type="evidence" value="ECO:0007669"/>
    <property type="project" value="InterPro"/>
</dbReference>
<comment type="caution">
    <text evidence="2">The sequence shown here is derived from an EMBL/GenBank/DDBJ whole genome shotgun (WGS) entry which is preliminary data.</text>
</comment>
<proteinExistence type="predicted"/>
<dbReference type="InterPro" id="IPR036390">
    <property type="entry name" value="WH_DNA-bd_sf"/>
</dbReference>
<feature type="domain" description="HTH marR-type" evidence="1">
    <location>
        <begin position="1"/>
        <end position="135"/>
    </location>
</feature>
<evidence type="ECO:0000313" key="3">
    <source>
        <dbReference type="Proteomes" id="UP000310754"/>
    </source>
</evidence>
<accession>A0A4S3ZQ05</accession>
<dbReference type="AlphaFoldDB" id="A0A4S3ZQ05"/>
<dbReference type="InterPro" id="IPR039422">
    <property type="entry name" value="MarR/SlyA-like"/>
</dbReference>
<evidence type="ECO:0000313" key="2">
    <source>
        <dbReference type="EMBL" id="THF47602.1"/>
    </source>
</evidence>
<dbReference type="EMBL" id="SSOA01000012">
    <property type="protein sequence ID" value="THF47602.1"/>
    <property type="molecule type" value="Genomic_DNA"/>
</dbReference>
<sequence>MGHLRMMMGRRFMSRIALSQLAEGHGMELSHFDIVKIVAHTGLYQEVTVGSVAEQMRIDPSRASRIVADLVRQGMLQRGVSQQDARRAIVTLTKRGQELNAHFERVRREVLGHTLQDWSVEDIHQFEQLFSRFIRDLDCRTPKLFKDMGSKELQSDE</sequence>
<dbReference type="PANTHER" id="PTHR33164:SF57">
    <property type="entry name" value="MARR-FAMILY TRANSCRIPTIONAL REGULATOR"/>
    <property type="match status" value="1"/>
</dbReference>
<dbReference type="SMART" id="SM00347">
    <property type="entry name" value="HTH_MARR"/>
    <property type="match status" value="1"/>
</dbReference>
<keyword evidence="3" id="KW-1185">Reference proteome</keyword>
<evidence type="ECO:0000259" key="1">
    <source>
        <dbReference type="PROSITE" id="PS50995"/>
    </source>
</evidence>
<dbReference type="InterPro" id="IPR036388">
    <property type="entry name" value="WH-like_DNA-bd_sf"/>
</dbReference>
<reference evidence="2 3" key="1">
    <citation type="submission" date="2019-04" db="EMBL/GenBank/DDBJ databases">
        <title>Rhizobium terrae sp. nov., isolated from a paddy soil.</title>
        <authorList>
            <person name="Lin S.-Y."/>
            <person name="Hameed A."/>
            <person name="Huang H.-I."/>
            <person name="Young C.-C."/>
        </authorList>
    </citation>
    <scope>NUCLEOTIDE SEQUENCE [LARGE SCALE GENOMIC DNA]</scope>
    <source>
        <strain evidence="2 3">CC-HIH110</strain>
    </source>
</reference>
<protein>
    <submittedName>
        <fullName evidence="2">Winged helix-turn-helix transcriptional regulator</fullName>
    </submittedName>
</protein>